<reference evidence="1 2" key="1">
    <citation type="submission" date="2020-06" db="EMBL/GenBank/DDBJ databases">
        <authorList>
            <person name="Li R."/>
            <person name="Bekaert M."/>
        </authorList>
    </citation>
    <scope>NUCLEOTIDE SEQUENCE [LARGE SCALE GENOMIC DNA]</scope>
    <source>
        <strain evidence="2">wild</strain>
    </source>
</reference>
<evidence type="ECO:0000313" key="2">
    <source>
        <dbReference type="Proteomes" id="UP000507470"/>
    </source>
</evidence>
<sequence>MLCTALRPDAVHIGKYLLGSLCNRKDRQLTDAVSEVHCDQVLNRLIDQNEQRIVCTVVPEKFRKCDGMLKEPVFICSTNDPSTFVITDRSGLLFSVRLHYPAEVKILVQDLQCPTFVEIMFGVIFLLHANSNNISYYIYYRNKLKIDVQKANKRTLSDLAAIYGIHHPDNLKVKDLRNKLYLKGQTPGPHKKVCNVGRKYICIARIITTVSDKSSTCSALLYTEDSALIYTTASEEDVPIDQILLLLPSTSCVIKDDAITLAEEQYCKVKENLEL</sequence>
<dbReference type="EMBL" id="CACVKT020004336">
    <property type="protein sequence ID" value="CAC5389428.1"/>
    <property type="molecule type" value="Genomic_DNA"/>
</dbReference>
<evidence type="ECO:0000313" key="1">
    <source>
        <dbReference type="EMBL" id="CAC5389428.1"/>
    </source>
</evidence>
<name>A0A6J8BZC2_MYTCO</name>
<dbReference type="AlphaFoldDB" id="A0A6J8BZC2"/>
<keyword evidence="2" id="KW-1185">Reference proteome</keyword>
<organism evidence="1 2">
    <name type="scientific">Mytilus coruscus</name>
    <name type="common">Sea mussel</name>
    <dbReference type="NCBI Taxonomy" id="42192"/>
    <lineage>
        <taxon>Eukaryota</taxon>
        <taxon>Metazoa</taxon>
        <taxon>Spiralia</taxon>
        <taxon>Lophotrochozoa</taxon>
        <taxon>Mollusca</taxon>
        <taxon>Bivalvia</taxon>
        <taxon>Autobranchia</taxon>
        <taxon>Pteriomorphia</taxon>
        <taxon>Mytilida</taxon>
        <taxon>Mytiloidea</taxon>
        <taxon>Mytilidae</taxon>
        <taxon>Mytilinae</taxon>
        <taxon>Mytilus</taxon>
    </lineage>
</organism>
<proteinExistence type="predicted"/>
<gene>
    <name evidence="1" type="ORF">MCOR_24591</name>
</gene>
<accession>A0A6J8BZC2</accession>
<protein>
    <submittedName>
        <fullName evidence="1">Uncharacterized protein</fullName>
    </submittedName>
</protein>
<dbReference type="Proteomes" id="UP000507470">
    <property type="component" value="Unassembled WGS sequence"/>
</dbReference>